<evidence type="ECO:0000313" key="9">
    <source>
        <dbReference type="Proteomes" id="UP000283269"/>
    </source>
</evidence>
<dbReference type="STRING" id="93625.A0A409X9U2"/>
<dbReference type="GO" id="GO:0005199">
    <property type="term" value="F:structural constituent of cell wall"/>
    <property type="evidence" value="ECO:0007669"/>
    <property type="project" value="InterPro"/>
</dbReference>
<protein>
    <recommendedName>
        <fullName evidence="7">Hydrophobin</fullName>
    </recommendedName>
</protein>
<dbReference type="EMBL" id="NHYD01002266">
    <property type="protein sequence ID" value="PPQ87536.1"/>
    <property type="molecule type" value="Genomic_DNA"/>
</dbReference>
<keyword evidence="4 7" id="KW-0964">Secreted</keyword>
<evidence type="ECO:0000313" key="8">
    <source>
        <dbReference type="EMBL" id="PPQ87536.1"/>
    </source>
</evidence>
<keyword evidence="3 7" id="KW-0134">Cell wall</keyword>
<dbReference type="PROSITE" id="PS00956">
    <property type="entry name" value="HYDROPHOBIN"/>
    <property type="match status" value="1"/>
</dbReference>
<dbReference type="OrthoDB" id="4225815at2759"/>
<evidence type="ECO:0000256" key="6">
    <source>
        <dbReference type="ARBA" id="ARBA00023157"/>
    </source>
</evidence>
<dbReference type="InterPro" id="IPR019778">
    <property type="entry name" value="Class_I_Hydrophobin_CS"/>
</dbReference>
<evidence type="ECO:0000256" key="1">
    <source>
        <dbReference type="ARBA" id="ARBA00004191"/>
    </source>
</evidence>
<dbReference type="SMART" id="SM00075">
    <property type="entry name" value="HYDRO"/>
    <property type="match status" value="1"/>
</dbReference>
<proteinExistence type="inferred from homology"/>
<sequence>MKFTFAIALFATAVATIQASPAPYPAPAPVAVDTNANRFARGLPPMRPMRRATPVAGTYKIIHQLPKMYNPNIPLGARRSSPSNVSGSCNTGSIQCCNSVQKADSGLVGLLEGLLGILIPIGTSIGQNCSPISAVGVGGNSCTQQPVCCDSNHFNGLINVGCSPSKESLHVYY</sequence>
<gene>
    <name evidence="8" type="ORF">CVT25_008538</name>
</gene>
<name>A0A409X9U2_PSICY</name>
<evidence type="ECO:0000256" key="3">
    <source>
        <dbReference type="ARBA" id="ARBA00022512"/>
    </source>
</evidence>
<dbReference type="InParanoid" id="A0A409X9U2"/>
<comment type="similarity">
    <text evidence="2 7">Belongs to the fungal hydrophobin family.</text>
</comment>
<keyword evidence="6 7" id="KW-1015">Disulfide bond</keyword>
<dbReference type="Pfam" id="PF01185">
    <property type="entry name" value="Hydrophobin"/>
    <property type="match status" value="1"/>
</dbReference>
<dbReference type="InterPro" id="IPR001338">
    <property type="entry name" value="Class_I_Hydrophobin"/>
</dbReference>
<dbReference type="GO" id="GO:0009277">
    <property type="term" value="C:fungal-type cell wall"/>
    <property type="evidence" value="ECO:0007669"/>
    <property type="project" value="InterPro"/>
</dbReference>
<reference evidence="8 9" key="1">
    <citation type="journal article" date="2018" name="Evol. Lett.">
        <title>Horizontal gene cluster transfer increased hallucinogenic mushroom diversity.</title>
        <authorList>
            <person name="Reynolds H.T."/>
            <person name="Vijayakumar V."/>
            <person name="Gluck-Thaler E."/>
            <person name="Korotkin H.B."/>
            <person name="Matheny P.B."/>
            <person name="Slot J.C."/>
        </authorList>
    </citation>
    <scope>NUCLEOTIDE SEQUENCE [LARGE SCALE GENOMIC DNA]</scope>
    <source>
        <strain evidence="8 9">2631</strain>
    </source>
</reference>
<keyword evidence="5 7" id="KW-0732">Signal</keyword>
<feature type="chain" id="PRO_5018818229" description="Hydrophobin" evidence="7">
    <location>
        <begin position="20"/>
        <end position="173"/>
    </location>
</feature>
<comment type="subcellular location">
    <subcellularLocation>
        <location evidence="1 7">Secreted</location>
        <location evidence="1 7">Cell wall</location>
    </subcellularLocation>
</comment>
<evidence type="ECO:0000256" key="4">
    <source>
        <dbReference type="ARBA" id="ARBA00022525"/>
    </source>
</evidence>
<dbReference type="AlphaFoldDB" id="A0A409X9U2"/>
<evidence type="ECO:0000256" key="5">
    <source>
        <dbReference type="ARBA" id="ARBA00022729"/>
    </source>
</evidence>
<comment type="caution">
    <text evidence="8">The sequence shown here is derived from an EMBL/GenBank/DDBJ whole genome shotgun (WGS) entry which is preliminary data.</text>
</comment>
<accession>A0A409X9U2</accession>
<dbReference type="Proteomes" id="UP000283269">
    <property type="component" value="Unassembled WGS sequence"/>
</dbReference>
<evidence type="ECO:0000256" key="2">
    <source>
        <dbReference type="ARBA" id="ARBA00010446"/>
    </source>
</evidence>
<keyword evidence="9" id="KW-1185">Reference proteome</keyword>
<evidence type="ECO:0000256" key="7">
    <source>
        <dbReference type="RuleBase" id="RU365009"/>
    </source>
</evidence>
<organism evidence="8 9">
    <name type="scientific">Psilocybe cyanescens</name>
    <dbReference type="NCBI Taxonomy" id="93625"/>
    <lineage>
        <taxon>Eukaryota</taxon>
        <taxon>Fungi</taxon>
        <taxon>Dikarya</taxon>
        <taxon>Basidiomycota</taxon>
        <taxon>Agaricomycotina</taxon>
        <taxon>Agaricomycetes</taxon>
        <taxon>Agaricomycetidae</taxon>
        <taxon>Agaricales</taxon>
        <taxon>Agaricineae</taxon>
        <taxon>Strophariaceae</taxon>
        <taxon>Psilocybe</taxon>
    </lineage>
</organism>
<dbReference type="CDD" id="cd23507">
    <property type="entry name" value="hydrophobin_I"/>
    <property type="match status" value="1"/>
</dbReference>
<feature type="signal peptide" evidence="7">
    <location>
        <begin position="1"/>
        <end position="19"/>
    </location>
</feature>